<evidence type="ECO:0000313" key="12">
    <source>
        <dbReference type="Proteomes" id="UP001595711"/>
    </source>
</evidence>
<comment type="subcellular location">
    <subcellularLocation>
        <location evidence="1">Cell outer membrane</location>
        <topology evidence="1">Lipid-anchor</topology>
    </subcellularLocation>
</comment>
<dbReference type="RefSeq" id="WP_379725609.1">
    <property type="nucleotide sequence ID" value="NZ_JBHRYJ010000002.1"/>
</dbReference>
<feature type="chain" id="PRO_5045416482" description="17 kDa surface antigen" evidence="8">
    <location>
        <begin position="26"/>
        <end position="162"/>
    </location>
</feature>
<evidence type="ECO:0000313" key="11">
    <source>
        <dbReference type="EMBL" id="MFC3675937.1"/>
    </source>
</evidence>
<evidence type="ECO:0000256" key="7">
    <source>
        <dbReference type="ARBA" id="ARBA00023288"/>
    </source>
</evidence>
<keyword evidence="6" id="KW-0564">Palmitate</keyword>
<evidence type="ECO:0000259" key="10">
    <source>
        <dbReference type="Pfam" id="PF16998"/>
    </source>
</evidence>
<protein>
    <recommendedName>
        <fullName evidence="3">17 kDa surface antigen</fullName>
    </recommendedName>
</protein>
<keyword evidence="4 8" id="KW-0732">Signal</keyword>
<evidence type="ECO:0000256" key="4">
    <source>
        <dbReference type="ARBA" id="ARBA00022729"/>
    </source>
</evidence>
<evidence type="ECO:0000256" key="1">
    <source>
        <dbReference type="ARBA" id="ARBA00004459"/>
    </source>
</evidence>
<gene>
    <name evidence="11" type="ORF">ACFOOQ_10315</name>
</gene>
<evidence type="ECO:0000256" key="8">
    <source>
        <dbReference type="SAM" id="SignalP"/>
    </source>
</evidence>
<proteinExistence type="inferred from homology"/>
<feature type="signal peptide" evidence="8">
    <location>
        <begin position="1"/>
        <end position="25"/>
    </location>
</feature>
<evidence type="ECO:0000256" key="5">
    <source>
        <dbReference type="ARBA" id="ARBA00023136"/>
    </source>
</evidence>
<dbReference type="InterPro" id="IPR032635">
    <property type="entry name" value="Anti_2"/>
</dbReference>
<dbReference type="Pfam" id="PF16998">
    <property type="entry name" value="17kDa_Anti_2"/>
    <property type="match status" value="1"/>
</dbReference>
<dbReference type="PANTHER" id="PTHR35603:SF2">
    <property type="entry name" value="OUTER MEMBRANE LIPOPROTEIN"/>
    <property type="match status" value="1"/>
</dbReference>
<comment type="similarity">
    <text evidence="2">Belongs to the rickettsiale 17 kDa surface antigen family.</text>
</comment>
<sequence length="162" mass="16562">MHILHQRFATAAAALAIAGMLAACADSGPKQNVGTVLGGVGGAVAGAQFGSGKGRLVGVAAGTLLGALVGSEVGKSLDKADRTYLERSNQRALETAPSGTQVSWRNPDSGNAGTIVPQPAYQASNGQYCREFQQTITVGGDTQQGYGTACRQPDGTWKIVQQ</sequence>
<keyword evidence="7" id="KW-0449">Lipoprotein</keyword>
<reference evidence="12" key="1">
    <citation type="journal article" date="2019" name="Int. J. Syst. Evol. Microbiol.">
        <title>The Global Catalogue of Microorganisms (GCM) 10K type strain sequencing project: providing services to taxonomists for standard genome sequencing and annotation.</title>
        <authorList>
            <consortium name="The Broad Institute Genomics Platform"/>
            <consortium name="The Broad Institute Genome Sequencing Center for Infectious Disease"/>
            <person name="Wu L."/>
            <person name="Ma J."/>
        </authorList>
    </citation>
    <scope>NUCLEOTIDE SEQUENCE [LARGE SCALE GENOMIC DNA]</scope>
    <source>
        <strain evidence="12">KCTC 42182</strain>
    </source>
</reference>
<dbReference type="InterPro" id="IPR051407">
    <property type="entry name" value="Bact_OM_lipoprot/Surf_antigen"/>
</dbReference>
<dbReference type="Proteomes" id="UP001595711">
    <property type="component" value="Unassembled WGS sequence"/>
</dbReference>
<dbReference type="PROSITE" id="PS51257">
    <property type="entry name" value="PROKAR_LIPOPROTEIN"/>
    <property type="match status" value="1"/>
</dbReference>
<dbReference type="Pfam" id="PF05433">
    <property type="entry name" value="Rick_17kDa_Anti"/>
    <property type="match status" value="1"/>
</dbReference>
<comment type="caution">
    <text evidence="11">The sequence shown here is derived from an EMBL/GenBank/DDBJ whole genome shotgun (WGS) entry which is preliminary data.</text>
</comment>
<name>A0ABV7VG91_9PROT</name>
<dbReference type="PIRSF" id="PIRSF002721">
    <property type="entry name" value="Surface_antigen_Rickettsia"/>
    <property type="match status" value="1"/>
</dbReference>
<feature type="domain" description="Surface antigen" evidence="10">
    <location>
        <begin position="97"/>
        <end position="160"/>
    </location>
</feature>
<keyword evidence="12" id="KW-1185">Reference proteome</keyword>
<evidence type="ECO:0000256" key="2">
    <source>
        <dbReference type="ARBA" id="ARBA00008681"/>
    </source>
</evidence>
<organism evidence="11 12">
    <name type="scientific">Ferrovibrio xuzhouensis</name>
    <dbReference type="NCBI Taxonomy" id="1576914"/>
    <lineage>
        <taxon>Bacteria</taxon>
        <taxon>Pseudomonadati</taxon>
        <taxon>Pseudomonadota</taxon>
        <taxon>Alphaproteobacteria</taxon>
        <taxon>Rhodospirillales</taxon>
        <taxon>Rhodospirillaceae</taxon>
        <taxon>Ferrovibrio</taxon>
    </lineage>
</organism>
<accession>A0ABV7VG91</accession>
<feature type="domain" description="Glycine zipper 2TM" evidence="9">
    <location>
        <begin position="33"/>
        <end position="74"/>
    </location>
</feature>
<evidence type="ECO:0000259" key="9">
    <source>
        <dbReference type="Pfam" id="PF05433"/>
    </source>
</evidence>
<dbReference type="PANTHER" id="PTHR35603">
    <property type="match status" value="1"/>
</dbReference>
<dbReference type="InterPro" id="IPR016364">
    <property type="entry name" value="Surface_antigen_Rickettsia"/>
</dbReference>
<dbReference type="EMBL" id="JBHRYJ010000002">
    <property type="protein sequence ID" value="MFC3675937.1"/>
    <property type="molecule type" value="Genomic_DNA"/>
</dbReference>
<evidence type="ECO:0000256" key="3">
    <source>
        <dbReference type="ARBA" id="ARBA00015281"/>
    </source>
</evidence>
<evidence type="ECO:0000256" key="6">
    <source>
        <dbReference type="ARBA" id="ARBA00023139"/>
    </source>
</evidence>
<dbReference type="InterPro" id="IPR008816">
    <property type="entry name" value="Gly_zipper_2TM_dom"/>
</dbReference>
<keyword evidence="5" id="KW-0472">Membrane</keyword>